<accession>A0A0K6IVW2</accession>
<evidence type="ECO:0000256" key="5">
    <source>
        <dbReference type="ARBA" id="ARBA00022670"/>
    </source>
</evidence>
<dbReference type="GO" id="GO:0006508">
    <property type="term" value="P:proteolysis"/>
    <property type="evidence" value="ECO:0007669"/>
    <property type="project" value="UniProtKB-KW"/>
</dbReference>
<dbReference type="InterPro" id="IPR011356">
    <property type="entry name" value="Leucine_aapep/pepB"/>
</dbReference>
<feature type="binding site" evidence="8">
    <location>
        <position position="273"/>
    </location>
    <ligand>
        <name>Mn(2+)</name>
        <dbReference type="ChEBI" id="CHEBI:29035"/>
        <label>2</label>
    </ligand>
</feature>
<dbReference type="NCBIfam" id="NF002073">
    <property type="entry name" value="PRK00913.1-2"/>
    <property type="match status" value="1"/>
</dbReference>
<dbReference type="Proteomes" id="UP000182108">
    <property type="component" value="Unassembled WGS sequence"/>
</dbReference>
<comment type="function">
    <text evidence="8">Presumably involved in the processing and regular turnover of intracellular proteins. Catalyzes the removal of unsubstituted N-terminal amino acids from various peptides.</text>
</comment>
<dbReference type="SUPFAM" id="SSF52949">
    <property type="entry name" value="Macro domain-like"/>
    <property type="match status" value="1"/>
</dbReference>
<dbReference type="InterPro" id="IPR000819">
    <property type="entry name" value="Peptidase_M17_C"/>
</dbReference>
<dbReference type="InterPro" id="IPR023042">
    <property type="entry name" value="Peptidase_M17_leu_NH2_pept"/>
</dbReference>
<dbReference type="PROSITE" id="PS00631">
    <property type="entry name" value="CYTOSOL_AP"/>
    <property type="match status" value="1"/>
</dbReference>
<dbReference type="CDD" id="cd00433">
    <property type="entry name" value="Peptidase_M17"/>
    <property type="match status" value="1"/>
</dbReference>
<dbReference type="EC" id="3.4.11.1" evidence="8"/>
<keyword evidence="8" id="KW-0479">Metal-binding</keyword>
<comment type="similarity">
    <text evidence="3 8">Belongs to the peptidase M17 family.</text>
</comment>
<dbReference type="GO" id="GO:0030145">
    <property type="term" value="F:manganese ion binding"/>
    <property type="evidence" value="ECO:0007669"/>
    <property type="project" value="UniProtKB-UniRule"/>
</dbReference>
<keyword evidence="7 8" id="KW-0464">Manganese</keyword>
<sequence>MEFTINVQPPEKIPATSFVLPVFADEPTPLTKRLDKLTQGKLTALLNEETDLDKAGSLHTYTTLPGLEAERVHVVSLGPRAKLDRRAWMKAVRAAAAALANGPGGTAVVPLAELEVPGTTLAERLRRLATTLEDATYRYEATKTTNGKKPRGAERIELPLSAPLAPDELAALEEGRAIAAGMARARELGNLPPNLCTPAKLAETALELGKAYELKVQVLEREDAERLGMGAFLAVAAGSKTPPKFIVAEYRGSGEKRGKRRPIVLIGKGITFDSGGICLKPAAQMDEMKFDMCGAAAVLGTLEAVARLKLPLDVVAIVPATENLPSGTATRPGDVVRTLAGRTVEILNTDAEGRLILCDALTYAQREYRPECLIDVATLTGAIVIALGKEATGLMSNDETLAQALLESGERAADPAWQLPLWEEYQEALKSNFADVANVSTDRAAGSITAACFLALFVEDVPWAHLDIAGTAWRSGEKKGATGRPVPLLVEFLLERAAARRHAD</sequence>
<name>A0A0K6IVW2_9PROT</name>
<dbReference type="SUPFAM" id="SSF53187">
    <property type="entry name" value="Zn-dependent exopeptidases"/>
    <property type="match status" value="1"/>
</dbReference>
<dbReference type="InterPro" id="IPR043472">
    <property type="entry name" value="Macro_dom-like"/>
</dbReference>
<evidence type="ECO:0000256" key="6">
    <source>
        <dbReference type="ARBA" id="ARBA00022801"/>
    </source>
</evidence>
<feature type="active site" evidence="8">
    <location>
        <position position="354"/>
    </location>
</feature>
<dbReference type="Gene3D" id="3.40.630.10">
    <property type="entry name" value="Zn peptidases"/>
    <property type="match status" value="1"/>
</dbReference>
<evidence type="ECO:0000313" key="10">
    <source>
        <dbReference type="EMBL" id="CUB07260.1"/>
    </source>
</evidence>
<comment type="subcellular location">
    <subcellularLocation>
        <location evidence="8">Cytoplasm</location>
    </subcellularLocation>
</comment>
<dbReference type="InterPro" id="IPR008283">
    <property type="entry name" value="Peptidase_M17_N"/>
</dbReference>
<keyword evidence="8" id="KW-0963">Cytoplasm</keyword>
<feature type="binding site" evidence="8">
    <location>
        <position position="268"/>
    </location>
    <ligand>
        <name>Mn(2+)</name>
        <dbReference type="ChEBI" id="CHEBI:29035"/>
        <label>2</label>
    </ligand>
</feature>
<feature type="active site" evidence="8">
    <location>
        <position position="280"/>
    </location>
</feature>
<gene>
    <name evidence="8" type="primary">pepA</name>
    <name evidence="10" type="ORF">Ga0061068_1065</name>
</gene>
<dbReference type="GO" id="GO:0005737">
    <property type="term" value="C:cytoplasm"/>
    <property type="evidence" value="ECO:0007669"/>
    <property type="project" value="UniProtKB-SubCell"/>
</dbReference>
<evidence type="ECO:0000313" key="11">
    <source>
        <dbReference type="Proteomes" id="UP000182108"/>
    </source>
</evidence>
<proteinExistence type="inferred from homology"/>
<feature type="domain" description="Cytosol aminopeptidase" evidence="9">
    <location>
        <begin position="348"/>
        <end position="355"/>
    </location>
</feature>
<organism evidence="10 11">
    <name type="scientific">Tepidiphilus thermophilus</name>
    <dbReference type="NCBI Taxonomy" id="876478"/>
    <lineage>
        <taxon>Bacteria</taxon>
        <taxon>Pseudomonadati</taxon>
        <taxon>Pseudomonadota</taxon>
        <taxon>Hydrogenophilia</taxon>
        <taxon>Hydrogenophilales</taxon>
        <taxon>Hydrogenophilaceae</taxon>
        <taxon>Tepidiphilus</taxon>
    </lineage>
</organism>
<dbReference type="Pfam" id="PF02789">
    <property type="entry name" value="Peptidase_M17_N"/>
    <property type="match status" value="1"/>
</dbReference>
<evidence type="ECO:0000256" key="2">
    <source>
        <dbReference type="ARBA" id="ARBA00000967"/>
    </source>
</evidence>
<comment type="catalytic activity">
    <reaction evidence="1 8">
        <text>Release of an N-terminal amino acid, Xaa-|-Yaa-, in which Xaa is preferably Leu, but may be other amino acids including Pro although not Arg or Lys, and Yaa may be Pro. Amino acid amides and methyl esters are also readily hydrolyzed, but rates on arylamides are exceedingly low.</text>
        <dbReference type="EC" id="3.4.11.1"/>
    </reaction>
</comment>
<dbReference type="GO" id="GO:0070006">
    <property type="term" value="F:metalloaminopeptidase activity"/>
    <property type="evidence" value="ECO:0007669"/>
    <property type="project" value="InterPro"/>
</dbReference>
<dbReference type="HAMAP" id="MF_00181">
    <property type="entry name" value="Cytosol_peptidase_M17"/>
    <property type="match status" value="1"/>
</dbReference>
<dbReference type="RefSeq" id="WP_055423555.1">
    <property type="nucleotide sequence ID" value="NZ_CYHH01000006.1"/>
</dbReference>
<comment type="catalytic activity">
    <reaction evidence="2 8">
        <text>Release of an N-terminal amino acid, preferentially leucine, but not glutamic or aspartic acids.</text>
        <dbReference type="EC" id="3.4.11.10"/>
    </reaction>
</comment>
<dbReference type="EC" id="3.4.11.10" evidence="8"/>
<feature type="binding site" evidence="8">
    <location>
        <position position="291"/>
    </location>
    <ligand>
        <name>Mn(2+)</name>
        <dbReference type="ChEBI" id="CHEBI:29035"/>
        <label>2</label>
    </ligand>
</feature>
<feature type="binding site" evidence="8">
    <location>
        <position position="350"/>
    </location>
    <ligand>
        <name>Mn(2+)</name>
        <dbReference type="ChEBI" id="CHEBI:29035"/>
        <label>1</label>
    </ligand>
</feature>
<reference evidence="11" key="1">
    <citation type="submission" date="2015-08" db="EMBL/GenBank/DDBJ databases">
        <authorList>
            <person name="Babu N.S."/>
            <person name="Beckwith C.J."/>
            <person name="Beseler K.G."/>
            <person name="Brison A."/>
            <person name="Carone J.V."/>
            <person name="Caskin T.P."/>
            <person name="Diamond M."/>
            <person name="Durham M.E."/>
            <person name="Foxe J.M."/>
            <person name="Go M."/>
            <person name="Henderson B.A."/>
            <person name="Jones I.B."/>
            <person name="McGettigan J.A."/>
            <person name="Micheletti S.J."/>
            <person name="Nasrallah M.E."/>
            <person name="Ortiz D."/>
            <person name="Piller C.R."/>
            <person name="Privatt S.R."/>
            <person name="Schneider S.L."/>
            <person name="Sharp S."/>
            <person name="Smith T.C."/>
            <person name="Stanton J.D."/>
            <person name="Ullery H.E."/>
            <person name="Wilson R.J."/>
            <person name="Serrano M.G."/>
            <person name="Buck G."/>
            <person name="Lee V."/>
            <person name="Wang Y."/>
            <person name="Carvalho R."/>
            <person name="Voegtly L."/>
            <person name="Shi R."/>
            <person name="Duckworth R."/>
            <person name="Johnson A."/>
            <person name="Loviza R."/>
            <person name="Walstead R."/>
            <person name="Shah Z."/>
            <person name="Kiflezghi M."/>
            <person name="Wade K."/>
            <person name="Ball S.L."/>
            <person name="Bradley K.W."/>
            <person name="Asai D.J."/>
            <person name="Bowman C.A."/>
            <person name="Russell D.A."/>
            <person name="Pope W.H."/>
            <person name="Jacobs-Sera D."/>
            <person name="Hendrix R.W."/>
            <person name="Hatfull G.F."/>
        </authorList>
    </citation>
    <scope>NUCLEOTIDE SEQUENCE [LARGE SCALE GENOMIC DNA]</scope>
    <source>
        <strain evidence="11">JCM 19170</strain>
    </source>
</reference>
<evidence type="ECO:0000256" key="1">
    <source>
        <dbReference type="ARBA" id="ARBA00000135"/>
    </source>
</evidence>
<keyword evidence="11" id="KW-1185">Reference proteome</keyword>
<dbReference type="EMBL" id="CYHH01000006">
    <property type="protein sequence ID" value="CUB07260.1"/>
    <property type="molecule type" value="Genomic_DNA"/>
</dbReference>
<protein>
    <recommendedName>
        <fullName evidence="8">Probable cytosol aminopeptidase</fullName>
        <ecNumber evidence="8">3.4.11.1</ecNumber>
    </recommendedName>
    <alternativeName>
        <fullName evidence="8">Leucine aminopeptidase</fullName>
        <shortName evidence="8">LAP</shortName>
        <ecNumber evidence="8">3.4.11.10</ecNumber>
    </alternativeName>
    <alternativeName>
        <fullName evidence="8">Leucyl aminopeptidase</fullName>
    </alternativeName>
</protein>
<evidence type="ECO:0000256" key="7">
    <source>
        <dbReference type="ARBA" id="ARBA00023211"/>
    </source>
</evidence>
<keyword evidence="4 8" id="KW-0031">Aminopeptidase</keyword>
<dbReference type="Gene3D" id="3.40.220.10">
    <property type="entry name" value="Leucine Aminopeptidase, subunit E, domain 1"/>
    <property type="match status" value="1"/>
</dbReference>
<evidence type="ECO:0000259" key="9">
    <source>
        <dbReference type="PROSITE" id="PS00631"/>
    </source>
</evidence>
<dbReference type="Pfam" id="PF00883">
    <property type="entry name" value="Peptidase_M17"/>
    <property type="match status" value="1"/>
</dbReference>
<dbReference type="PANTHER" id="PTHR11963">
    <property type="entry name" value="LEUCINE AMINOPEPTIDASE-RELATED"/>
    <property type="match status" value="1"/>
</dbReference>
<evidence type="ECO:0000256" key="3">
    <source>
        <dbReference type="ARBA" id="ARBA00009528"/>
    </source>
</evidence>
<keyword evidence="6 8" id="KW-0378">Hydrolase</keyword>
<dbReference type="PANTHER" id="PTHR11963:SF23">
    <property type="entry name" value="CYTOSOL AMINOPEPTIDASE"/>
    <property type="match status" value="1"/>
</dbReference>
<dbReference type="PRINTS" id="PR00481">
    <property type="entry name" value="LAMNOPPTDASE"/>
</dbReference>
<evidence type="ECO:0000256" key="8">
    <source>
        <dbReference type="HAMAP-Rule" id="MF_00181"/>
    </source>
</evidence>
<evidence type="ECO:0000256" key="4">
    <source>
        <dbReference type="ARBA" id="ARBA00022438"/>
    </source>
</evidence>
<comment type="cofactor">
    <cofactor evidence="8">
        <name>Mn(2+)</name>
        <dbReference type="ChEBI" id="CHEBI:29035"/>
    </cofactor>
    <text evidence="8">Binds 2 manganese ions per subunit.</text>
</comment>
<feature type="binding site" evidence="8">
    <location>
        <position position="352"/>
    </location>
    <ligand>
        <name>Mn(2+)</name>
        <dbReference type="ChEBI" id="CHEBI:29035"/>
        <label>1</label>
    </ligand>
</feature>
<dbReference type="AlphaFoldDB" id="A0A0K6IVW2"/>
<dbReference type="NCBIfam" id="NF002074">
    <property type="entry name" value="PRK00913.1-4"/>
    <property type="match status" value="1"/>
</dbReference>
<feature type="binding site" evidence="8">
    <location>
        <position position="352"/>
    </location>
    <ligand>
        <name>Mn(2+)</name>
        <dbReference type="ChEBI" id="CHEBI:29035"/>
        <label>2</label>
    </ligand>
</feature>
<keyword evidence="5 8" id="KW-0645">Protease</keyword>
<feature type="binding site" evidence="8">
    <location>
        <position position="273"/>
    </location>
    <ligand>
        <name>Mn(2+)</name>
        <dbReference type="ChEBI" id="CHEBI:29035"/>
        <label>1</label>
    </ligand>
</feature>